<accession>A0A2J6QF42</accession>
<dbReference type="AlphaFoldDB" id="A0A2J6QF42"/>
<feature type="chain" id="PRO_5014453519" evidence="1">
    <location>
        <begin position="19"/>
        <end position="90"/>
    </location>
</feature>
<keyword evidence="1" id="KW-0732">Signal</keyword>
<protein>
    <submittedName>
        <fullName evidence="2">Uncharacterized protein</fullName>
    </submittedName>
</protein>
<evidence type="ECO:0000313" key="3">
    <source>
        <dbReference type="Proteomes" id="UP000235672"/>
    </source>
</evidence>
<gene>
    <name evidence="2" type="ORF">NA56DRAFT_699673</name>
</gene>
<sequence length="90" mass="8513">MQFKVVALFAAMASVAVAGETVTVYACPSSSISAAGYASSTVAAVGTVGSTGVVTSATPTGSPITYAGAGSMNGVSAFGLTVAGVVALFL</sequence>
<evidence type="ECO:0000256" key="1">
    <source>
        <dbReference type="SAM" id="SignalP"/>
    </source>
</evidence>
<keyword evidence="3" id="KW-1185">Reference proteome</keyword>
<feature type="signal peptide" evidence="1">
    <location>
        <begin position="1"/>
        <end position="18"/>
    </location>
</feature>
<organism evidence="2 3">
    <name type="scientific">Hyaloscypha hepaticicola</name>
    <dbReference type="NCBI Taxonomy" id="2082293"/>
    <lineage>
        <taxon>Eukaryota</taxon>
        <taxon>Fungi</taxon>
        <taxon>Dikarya</taxon>
        <taxon>Ascomycota</taxon>
        <taxon>Pezizomycotina</taxon>
        <taxon>Leotiomycetes</taxon>
        <taxon>Helotiales</taxon>
        <taxon>Hyaloscyphaceae</taxon>
        <taxon>Hyaloscypha</taxon>
    </lineage>
</organism>
<dbReference type="Proteomes" id="UP000235672">
    <property type="component" value="Unassembled WGS sequence"/>
</dbReference>
<reference evidence="2 3" key="1">
    <citation type="submission" date="2016-05" db="EMBL/GenBank/DDBJ databases">
        <title>A degradative enzymes factory behind the ericoid mycorrhizal symbiosis.</title>
        <authorList>
            <consortium name="DOE Joint Genome Institute"/>
            <person name="Martino E."/>
            <person name="Morin E."/>
            <person name="Grelet G."/>
            <person name="Kuo A."/>
            <person name="Kohler A."/>
            <person name="Daghino S."/>
            <person name="Barry K."/>
            <person name="Choi C."/>
            <person name="Cichocki N."/>
            <person name="Clum A."/>
            <person name="Copeland A."/>
            <person name="Hainaut M."/>
            <person name="Haridas S."/>
            <person name="Labutti K."/>
            <person name="Lindquist E."/>
            <person name="Lipzen A."/>
            <person name="Khouja H.-R."/>
            <person name="Murat C."/>
            <person name="Ohm R."/>
            <person name="Olson A."/>
            <person name="Spatafora J."/>
            <person name="Veneault-Fourrey C."/>
            <person name="Henrissat B."/>
            <person name="Grigoriev I."/>
            <person name="Martin F."/>
            <person name="Perotto S."/>
        </authorList>
    </citation>
    <scope>NUCLEOTIDE SEQUENCE [LARGE SCALE GENOMIC DNA]</scope>
    <source>
        <strain evidence="2 3">UAMH 7357</strain>
    </source>
</reference>
<name>A0A2J6QF42_9HELO</name>
<proteinExistence type="predicted"/>
<evidence type="ECO:0000313" key="2">
    <source>
        <dbReference type="EMBL" id="PMD24876.1"/>
    </source>
</evidence>
<dbReference type="EMBL" id="KZ613471">
    <property type="protein sequence ID" value="PMD24876.1"/>
    <property type="molecule type" value="Genomic_DNA"/>
</dbReference>